<dbReference type="InterPro" id="IPR050155">
    <property type="entry name" value="HAD-like_hydrolase_sf"/>
</dbReference>
<dbReference type="EMBL" id="JRKI01000063">
    <property type="protein sequence ID" value="KIZ13550.1"/>
    <property type="molecule type" value="Genomic_DNA"/>
</dbReference>
<sequence>MGTNKLSEVAGATSGVLFDFDGPICDVFAGRPAPGVAQKLSEVVTQHDATLGAKAASVDDPMEILRLAMQGGEPVIRAIEESLTKAEVSAVKVAGPPVPGSVAALEAAHSSGRKVAVVSNNSTACVRAFLMLHGLRHLVHEVIGRAAYRPDLMKPDPHSLLLAAARLHVHPHHCTLIGDSVTDVEAARAAGARSIGFANKPHKDLALTEAGADAVVADMTTVADALASIPPLA</sequence>
<dbReference type="NCBIfam" id="TIGR01549">
    <property type="entry name" value="HAD-SF-IA-v1"/>
    <property type="match status" value="1"/>
</dbReference>
<dbReference type="SUPFAM" id="SSF56784">
    <property type="entry name" value="HAD-like"/>
    <property type="match status" value="1"/>
</dbReference>
<evidence type="ECO:0000313" key="1">
    <source>
        <dbReference type="EMBL" id="KIZ13550.1"/>
    </source>
</evidence>
<evidence type="ECO:0000313" key="2">
    <source>
        <dbReference type="Proteomes" id="UP000032458"/>
    </source>
</evidence>
<dbReference type="GO" id="GO:0008967">
    <property type="term" value="F:phosphoglycolate phosphatase activity"/>
    <property type="evidence" value="ECO:0007669"/>
    <property type="project" value="TreeGrafter"/>
</dbReference>
<dbReference type="PANTHER" id="PTHR43434">
    <property type="entry name" value="PHOSPHOGLYCOLATE PHOSPHATASE"/>
    <property type="match status" value="1"/>
</dbReference>
<dbReference type="InterPro" id="IPR006439">
    <property type="entry name" value="HAD-SF_hydro_IA"/>
</dbReference>
<dbReference type="RefSeq" id="WP_030073406.1">
    <property type="nucleotide sequence ID" value="NZ_JRKI01000063.1"/>
</dbReference>
<proteinExistence type="predicted"/>
<gene>
    <name evidence="1" type="ORF">SNA_39660</name>
</gene>
<dbReference type="Proteomes" id="UP000032458">
    <property type="component" value="Unassembled WGS sequence"/>
</dbReference>
<reference evidence="1 2" key="1">
    <citation type="submission" date="2014-09" db="EMBL/GenBank/DDBJ databases">
        <title>Draft genome sequence of Streptomyces natalensis ATCC 27448, producer of the antifungal pimaricin.</title>
        <authorList>
            <person name="Mendes M.V."/>
            <person name="Beites T."/>
            <person name="Pires S."/>
            <person name="Santos C.L."/>
            <person name="Moradas-Ferreira P."/>
        </authorList>
    </citation>
    <scope>NUCLEOTIDE SEQUENCE [LARGE SCALE GENOMIC DNA]</scope>
    <source>
        <strain evidence="1 2">ATCC 27448</strain>
    </source>
</reference>
<dbReference type="NCBIfam" id="TIGR01509">
    <property type="entry name" value="HAD-SF-IA-v3"/>
    <property type="match status" value="1"/>
</dbReference>
<dbReference type="CDD" id="cd07505">
    <property type="entry name" value="HAD_BPGM-like"/>
    <property type="match status" value="1"/>
</dbReference>
<protein>
    <submittedName>
        <fullName evidence="1">Haloacid dehalogenase</fullName>
    </submittedName>
</protein>
<dbReference type="InterPro" id="IPR023214">
    <property type="entry name" value="HAD_sf"/>
</dbReference>
<dbReference type="AlphaFoldDB" id="A0A0D7CCA9"/>
<dbReference type="Gene3D" id="3.40.50.1000">
    <property type="entry name" value="HAD superfamily/HAD-like"/>
    <property type="match status" value="1"/>
</dbReference>
<dbReference type="GO" id="GO:0006281">
    <property type="term" value="P:DNA repair"/>
    <property type="evidence" value="ECO:0007669"/>
    <property type="project" value="TreeGrafter"/>
</dbReference>
<comment type="caution">
    <text evidence="1">The sequence shown here is derived from an EMBL/GenBank/DDBJ whole genome shotgun (WGS) entry which is preliminary data.</text>
</comment>
<dbReference type="PATRIC" id="fig|1240678.4.peg.8438"/>
<dbReference type="Pfam" id="PF00702">
    <property type="entry name" value="Hydrolase"/>
    <property type="match status" value="1"/>
</dbReference>
<name>A0A0D7CCA9_9ACTN</name>
<dbReference type="PANTHER" id="PTHR43434:SF1">
    <property type="entry name" value="PHOSPHOGLYCOLATE PHOSPHATASE"/>
    <property type="match status" value="1"/>
</dbReference>
<keyword evidence="2" id="KW-1185">Reference proteome</keyword>
<dbReference type="InterPro" id="IPR036412">
    <property type="entry name" value="HAD-like_sf"/>
</dbReference>
<organism evidence="1 2">
    <name type="scientific">Streptomyces natalensis ATCC 27448</name>
    <dbReference type="NCBI Taxonomy" id="1240678"/>
    <lineage>
        <taxon>Bacteria</taxon>
        <taxon>Bacillati</taxon>
        <taxon>Actinomycetota</taxon>
        <taxon>Actinomycetes</taxon>
        <taxon>Kitasatosporales</taxon>
        <taxon>Streptomycetaceae</taxon>
        <taxon>Streptomyces</taxon>
    </lineage>
</organism>
<accession>A0A0D7CCA9</accession>